<keyword evidence="2" id="KW-0805">Transcription regulation</keyword>
<dbReference type="RefSeq" id="WP_104121244.1">
    <property type="nucleotide sequence ID" value="NZ_PRKW01000003.1"/>
</dbReference>
<keyword evidence="4" id="KW-0804">Transcription</keyword>
<dbReference type="SUPFAM" id="SSF53822">
    <property type="entry name" value="Periplasmic binding protein-like I"/>
    <property type="match status" value="1"/>
</dbReference>
<proteinExistence type="predicted"/>
<dbReference type="Gene3D" id="3.40.50.2300">
    <property type="match status" value="2"/>
</dbReference>
<dbReference type="InterPro" id="IPR028082">
    <property type="entry name" value="Peripla_BP_I"/>
</dbReference>
<feature type="domain" description="HTH lacI-type" evidence="6">
    <location>
        <begin position="11"/>
        <end position="65"/>
    </location>
</feature>
<dbReference type="Gene3D" id="1.10.260.40">
    <property type="entry name" value="lambda repressor-like DNA-binding domains"/>
    <property type="match status" value="1"/>
</dbReference>
<dbReference type="InterPro" id="IPR010982">
    <property type="entry name" value="Lambda_DNA-bd_dom_sf"/>
</dbReference>
<dbReference type="Pfam" id="PF00356">
    <property type="entry name" value="LacI"/>
    <property type="match status" value="1"/>
</dbReference>
<evidence type="ECO:0000256" key="4">
    <source>
        <dbReference type="ARBA" id="ARBA00023163"/>
    </source>
</evidence>
<organism evidence="7 8">
    <name type="scientific">Arthrobacter pityocampae</name>
    <dbReference type="NCBI Taxonomy" id="547334"/>
    <lineage>
        <taxon>Bacteria</taxon>
        <taxon>Bacillati</taxon>
        <taxon>Actinomycetota</taxon>
        <taxon>Actinomycetes</taxon>
        <taxon>Micrococcales</taxon>
        <taxon>Micrococcaceae</taxon>
        <taxon>Arthrobacter</taxon>
    </lineage>
</organism>
<dbReference type="InterPro" id="IPR000843">
    <property type="entry name" value="HTH_LacI"/>
</dbReference>
<comment type="caution">
    <text evidence="7">The sequence shown here is derived from an EMBL/GenBank/DDBJ whole genome shotgun (WGS) entry which is preliminary data.</text>
</comment>
<dbReference type="EMBL" id="PRKW01000003">
    <property type="protein sequence ID" value="PPB49758.1"/>
    <property type="molecule type" value="Genomic_DNA"/>
</dbReference>
<dbReference type="Pfam" id="PF13377">
    <property type="entry name" value="Peripla_BP_3"/>
    <property type="match status" value="1"/>
</dbReference>
<gene>
    <name evidence="7" type="ORF">C4K88_08835</name>
</gene>
<sequence length="375" mass="39064">MASEHPPISAPTISDVAAAAGVGRATAARTLGGYGSVSAVARERVLAAAERLGYRSNILARSMTTGVTNSLGIVVADIGNTFFSGLIRGASDAASARNLDVIVISTYEDLAAERHAVGVLLDKQVDGIVVSSAAVGAPDAEHLAEATRRGTPVVLIDRLVPGLHLDAVVVDNRAEARRVTRTLIEAGHRRIGFLWGPTTDTGIDTLDELLTVNTRSLWSDAERLRGYLDALQDAGIPYAPGLVTTGAKTEESAARAALAMLQSEDPPTALFATEAEALIGALHAVQDLGLSYPGDVSLVGFDDTSWATVMQPPLTMIAQPVDAMGRLAVEQVVSRIGSPEYEPRLHMLPAELMTRSSIGPPSRVPGAPTASAGKA</sequence>
<dbReference type="Proteomes" id="UP000239297">
    <property type="component" value="Unassembled WGS sequence"/>
</dbReference>
<protein>
    <submittedName>
        <fullName evidence="7">LacI family transcriptional regulator</fullName>
    </submittedName>
</protein>
<dbReference type="PROSITE" id="PS50932">
    <property type="entry name" value="HTH_LACI_2"/>
    <property type="match status" value="1"/>
</dbReference>
<evidence type="ECO:0000313" key="7">
    <source>
        <dbReference type="EMBL" id="PPB49758.1"/>
    </source>
</evidence>
<keyword evidence="3" id="KW-0238">DNA-binding</keyword>
<dbReference type="CDD" id="cd01392">
    <property type="entry name" value="HTH_LacI"/>
    <property type="match status" value="1"/>
</dbReference>
<dbReference type="PANTHER" id="PTHR30146">
    <property type="entry name" value="LACI-RELATED TRANSCRIPTIONAL REPRESSOR"/>
    <property type="match status" value="1"/>
</dbReference>
<dbReference type="SUPFAM" id="SSF47413">
    <property type="entry name" value="lambda repressor-like DNA-binding domains"/>
    <property type="match status" value="1"/>
</dbReference>
<dbReference type="SMART" id="SM00354">
    <property type="entry name" value="HTH_LACI"/>
    <property type="match status" value="1"/>
</dbReference>
<dbReference type="AlphaFoldDB" id="A0A2S5IYW7"/>
<dbReference type="GO" id="GO:0003700">
    <property type="term" value="F:DNA-binding transcription factor activity"/>
    <property type="evidence" value="ECO:0007669"/>
    <property type="project" value="TreeGrafter"/>
</dbReference>
<evidence type="ECO:0000313" key="8">
    <source>
        <dbReference type="Proteomes" id="UP000239297"/>
    </source>
</evidence>
<keyword evidence="1" id="KW-0678">Repressor</keyword>
<evidence type="ECO:0000259" key="6">
    <source>
        <dbReference type="PROSITE" id="PS50932"/>
    </source>
</evidence>
<evidence type="ECO:0000256" key="2">
    <source>
        <dbReference type="ARBA" id="ARBA00023015"/>
    </source>
</evidence>
<evidence type="ECO:0000256" key="3">
    <source>
        <dbReference type="ARBA" id="ARBA00023125"/>
    </source>
</evidence>
<reference evidence="7 8" key="1">
    <citation type="journal article" date="2014" name="Int. J. Syst. Evol. Microbiol.">
        <title>Arthrobacter pityocampae sp. nov., isolated from Thaumetopoea pityocampa (Lep., Thaumetopoeidae).</title>
        <authorList>
            <person name="Ince I.A."/>
            <person name="Demirbag Z."/>
            <person name="Kati H."/>
        </authorList>
    </citation>
    <scope>NUCLEOTIDE SEQUENCE [LARGE SCALE GENOMIC DNA]</scope>
    <source>
        <strain evidence="7 8">Tp2</strain>
    </source>
</reference>
<dbReference type="OrthoDB" id="37081at2"/>
<dbReference type="CDD" id="cd06267">
    <property type="entry name" value="PBP1_LacI_sugar_binding-like"/>
    <property type="match status" value="1"/>
</dbReference>
<keyword evidence="8" id="KW-1185">Reference proteome</keyword>
<evidence type="ECO:0000256" key="1">
    <source>
        <dbReference type="ARBA" id="ARBA00022491"/>
    </source>
</evidence>
<dbReference type="PANTHER" id="PTHR30146:SF148">
    <property type="entry name" value="HTH-TYPE TRANSCRIPTIONAL REPRESSOR PURR-RELATED"/>
    <property type="match status" value="1"/>
</dbReference>
<dbReference type="InterPro" id="IPR046335">
    <property type="entry name" value="LacI/GalR-like_sensor"/>
</dbReference>
<feature type="region of interest" description="Disordered" evidence="5">
    <location>
        <begin position="354"/>
        <end position="375"/>
    </location>
</feature>
<evidence type="ECO:0000256" key="5">
    <source>
        <dbReference type="SAM" id="MobiDB-lite"/>
    </source>
</evidence>
<dbReference type="GO" id="GO:0000976">
    <property type="term" value="F:transcription cis-regulatory region binding"/>
    <property type="evidence" value="ECO:0007669"/>
    <property type="project" value="TreeGrafter"/>
</dbReference>
<accession>A0A2S5IYW7</accession>
<name>A0A2S5IYW7_9MICC</name>